<comment type="caution">
    <text evidence="2">The sequence shown here is derived from an EMBL/GenBank/DDBJ whole genome shotgun (WGS) entry which is preliminary data.</text>
</comment>
<proteinExistence type="predicted"/>
<feature type="compositionally biased region" description="Basic residues" evidence="1">
    <location>
        <begin position="100"/>
        <end position="120"/>
    </location>
</feature>
<reference evidence="2" key="1">
    <citation type="submission" date="2022-10" db="EMBL/GenBank/DDBJ databases">
        <authorList>
            <person name="Chen Y."/>
            <person name="Dougan E. K."/>
            <person name="Chan C."/>
            <person name="Rhodes N."/>
            <person name="Thang M."/>
        </authorList>
    </citation>
    <scope>NUCLEOTIDE SEQUENCE</scope>
</reference>
<sequence length="326" mass="35626">EAPESLCSPTELESLPALELGEEPQVDPKNDVAPTELDSSVSRDEIEPNESSHEMMMEVEARNQDVPSPGDSAPCSPEPDVLRRRDQLMASRGDSPAAKGRGRGRGKGKGKGRGRGRSAKKSVETEGDEPAPKIPKSRAKRSKEPKSQSVAEDPQHDPPTKKTRERKGRAASASASSKRKAPDTKQAEPEVEGKEDAVPAPRKKRAPKTKKGEEETDLVTPPRKHEQPEQSKPTPPKAAKAKPQVVLSEDDKESMKKGIQTFDHSTVVPYWSRAAAGLKVTTEAGTSQAKLIDLHGGDFTKESVVLRWRDIKTDVQQLKQHKRAMD</sequence>
<feature type="region of interest" description="Disordered" evidence="1">
    <location>
        <begin position="1"/>
        <end position="256"/>
    </location>
</feature>
<accession>A0A9P1GDY0</accession>
<name>A0A9P1GDY0_9DINO</name>
<gene>
    <name evidence="2" type="ORF">C1SCF055_LOCUS35691</name>
</gene>
<dbReference type="EMBL" id="CAMXCT010004802">
    <property type="protein sequence ID" value="CAI4010421.1"/>
    <property type="molecule type" value="Genomic_DNA"/>
</dbReference>
<evidence type="ECO:0000256" key="1">
    <source>
        <dbReference type="SAM" id="MobiDB-lite"/>
    </source>
</evidence>
<feature type="compositionally biased region" description="Basic and acidic residues" evidence="1">
    <location>
        <begin position="153"/>
        <end position="162"/>
    </location>
</feature>
<feature type="non-terminal residue" evidence="2">
    <location>
        <position position="1"/>
    </location>
</feature>
<keyword evidence="4" id="KW-1185">Reference proteome</keyword>
<dbReference type="Proteomes" id="UP001152797">
    <property type="component" value="Unassembled WGS sequence"/>
</dbReference>
<feature type="compositionally biased region" description="Basic and acidic residues" evidence="1">
    <location>
        <begin position="180"/>
        <end position="197"/>
    </location>
</feature>
<organism evidence="2">
    <name type="scientific">Cladocopium goreaui</name>
    <dbReference type="NCBI Taxonomy" id="2562237"/>
    <lineage>
        <taxon>Eukaryota</taxon>
        <taxon>Sar</taxon>
        <taxon>Alveolata</taxon>
        <taxon>Dinophyceae</taxon>
        <taxon>Suessiales</taxon>
        <taxon>Symbiodiniaceae</taxon>
        <taxon>Cladocopium</taxon>
    </lineage>
</organism>
<evidence type="ECO:0000313" key="2">
    <source>
        <dbReference type="EMBL" id="CAI4010421.1"/>
    </source>
</evidence>
<dbReference type="EMBL" id="CAMXCT030004802">
    <property type="protein sequence ID" value="CAL4797733.1"/>
    <property type="molecule type" value="Genomic_DNA"/>
</dbReference>
<dbReference type="AlphaFoldDB" id="A0A9P1GDY0"/>
<reference evidence="3 4" key="2">
    <citation type="submission" date="2024-05" db="EMBL/GenBank/DDBJ databases">
        <authorList>
            <person name="Chen Y."/>
            <person name="Shah S."/>
            <person name="Dougan E. K."/>
            <person name="Thang M."/>
            <person name="Chan C."/>
        </authorList>
    </citation>
    <scope>NUCLEOTIDE SEQUENCE [LARGE SCALE GENOMIC DNA]</scope>
</reference>
<protein>
    <submittedName>
        <fullName evidence="2">Uncharacterized protein</fullName>
    </submittedName>
</protein>
<feature type="compositionally biased region" description="Basic and acidic residues" evidence="1">
    <location>
        <begin position="41"/>
        <end position="63"/>
    </location>
</feature>
<dbReference type="EMBL" id="CAMXCT020004802">
    <property type="protein sequence ID" value="CAL1163796.1"/>
    <property type="molecule type" value="Genomic_DNA"/>
</dbReference>
<evidence type="ECO:0000313" key="4">
    <source>
        <dbReference type="Proteomes" id="UP001152797"/>
    </source>
</evidence>
<evidence type="ECO:0000313" key="3">
    <source>
        <dbReference type="EMBL" id="CAL4797733.1"/>
    </source>
</evidence>